<sequence>MSIPMSDYSLMYYNGTLTFLIPRTSLTFTSPTSPHITSNFTLHIEINGKSHLIQLLHGDSTGGSLGISIPSWIGKAPVTLSLNRINNDGYSNTHSNKIIAITWITLNKLISDEKDDEGIRKMKKIVVFVNPNDHNEHVASIEINSEYVGSITEKSTVDASGIKLPASTHNNSNALMLGWCCFR</sequence>
<reference evidence="1" key="1">
    <citation type="submission" date="2018-10" db="EMBL/GenBank/DDBJ databases">
        <title>Hidden diversity of soil giant viruses.</title>
        <authorList>
            <person name="Schulz F."/>
            <person name="Alteio L."/>
            <person name="Goudeau D."/>
            <person name="Ryan E.M."/>
            <person name="Malmstrom R.R."/>
            <person name="Blanchard J."/>
            <person name="Woyke T."/>
        </authorList>
    </citation>
    <scope>NUCLEOTIDE SEQUENCE</scope>
    <source>
        <strain evidence="1">SYV1</strain>
    </source>
</reference>
<proteinExistence type="predicted"/>
<gene>
    <name evidence="1" type="ORF">Sylvanvirus22_13</name>
</gene>
<dbReference type="EMBL" id="MK072528">
    <property type="protein sequence ID" value="AYV87074.1"/>
    <property type="molecule type" value="Genomic_DNA"/>
</dbReference>
<name>A0A3G5AJR6_9VIRU</name>
<organism evidence="1">
    <name type="scientific">Sylvanvirus sp</name>
    <dbReference type="NCBI Taxonomy" id="2487774"/>
    <lineage>
        <taxon>Viruses</taxon>
    </lineage>
</organism>
<accession>A0A3G5AJR6</accession>
<protein>
    <submittedName>
        <fullName evidence="1">Uncharacterized protein</fullName>
    </submittedName>
</protein>
<evidence type="ECO:0000313" key="1">
    <source>
        <dbReference type="EMBL" id="AYV87074.1"/>
    </source>
</evidence>